<sequence length="98" mass="11429">MNRPTPCRLFRLRSIEARQKLLMLITDGKPQDQSYSSHSTTYTHFARMLYEMNLVIVDCRLPLIQGVHVNRAVLMDTPAFEVPTRMWAHTKENNESLP</sequence>
<organism evidence="1 2">
    <name type="scientific">candidate division KSB3 bacterium</name>
    <dbReference type="NCBI Taxonomy" id="2044937"/>
    <lineage>
        <taxon>Bacteria</taxon>
        <taxon>candidate division KSB3</taxon>
    </lineage>
</organism>
<gene>
    <name evidence="1" type="ORF">CSA56_18825</name>
</gene>
<comment type="caution">
    <text evidence="1">The sequence shown here is derived from an EMBL/GenBank/DDBJ whole genome shotgun (WGS) entry which is preliminary data.</text>
</comment>
<proteinExistence type="predicted"/>
<dbReference type="EMBL" id="PDSK01000158">
    <property type="protein sequence ID" value="PIE31276.1"/>
    <property type="molecule type" value="Genomic_DNA"/>
</dbReference>
<evidence type="ECO:0000313" key="1">
    <source>
        <dbReference type="EMBL" id="PIE31276.1"/>
    </source>
</evidence>
<evidence type="ECO:0000313" key="2">
    <source>
        <dbReference type="Proteomes" id="UP000230821"/>
    </source>
</evidence>
<dbReference type="AlphaFoldDB" id="A0A2G6K6H6"/>
<dbReference type="Proteomes" id="UP000230821">
    <property type="component" value="Unassembled WGS sequence"/>
</dbReference>
<name>A0A2G6K6H6_9BACT</name>
<accession>A0A2G6K6H6</accession>
<protein>
    <submittedName>
        <fullName evidence="1">Uncharacterized protein</fullName>
    </submittedName>
</protein>
<reference evidence="1 2" key="1">
    <citation type="submission" date="2017-10" db="EMBL/GenBank/DDBJ databases">
        <title>Novel microbial diversity and functional potential in the marine mammal oral microbiome.</title>
        <authorList>
            <person name="Dudek N.K."/>
            <person name="Sun C.L."/>
            <person name="Burstein D."/>
            <person name="Kantor R.S."/>
            <person name="Aliaga Goltsman D.S."/>
            <person name="Bik E.M."/>
            <person name="Thomas B.C."/>
            <person name="Banfield J.F."/>
            <person name="Relman D.A."/>
        </authorList>
    </citation>
    <scope>NUCLEOTIDE SEQUENCE [LARGE SCALE GENOMIC DNA]</scope>
    <source>
        <strain evidence="1">DOLJORAL78_47_16</strain>
    </source>
</reference>